<keyword evidence="2" id="KW-0472">Membrane</keyword>
<evidence type="ECO:0000313" key="4">
    <source>
        <dbReference type="Proteomes" id="UP000463857"/>
    </source>
</evidence>
<accession>A0A7L4YI22</accession>
<feature type="transmembrane region" description="Helical" evidence="2">
    <location>
        <begin position="630"/>
        <end position="651"/>
    </location>
</feature>
<feature type="transmembrane region" description="Helical" evidence="2">
    <location>
        <begin position="575"/>
        <end position="595"/>
    </location>
</feature>
<keyword evidence="2" id="KW-0812">Transmembrane</keyword>
<keyword evidence="2" id="KW-1133">Transmembrane helix</keyword>
<feature type="transmembrane region" description="Helical" evidence="2">
    <location>
        <begin position="365"/>
        <end position="384"/>
    </location>
</feature>
<feature type="transmembrane region" description="Helical" evidence="2">
    <location>
        <begin position="423"/>
        <end position="442"/>
    </location>
</feature>
<reference evidence="3 4" key="1">
    <citation type="journal article" date="2018" name="Int. J. Syst. Evol. Microbiol.">
        <title>Epidermidibacterium keratini gen. nov., sp. nov., a member of the family Sporichthyaceae, isolated from keratin epidermis.</title>
        <authorList>
            <person name="Lee D.G."/>
            <person name="Trujillo M.E."/>
            <person name="Kang S."/>
            <person name="Nam J.J."/>
            <person name="Kim Y.J."/>
        </authorList>
    </citation>
    <scope>NUCLEOTIDE SEQUENCE [LARGE SCALE GENOMIC DNA]</scope>
    <source>
        <strain evidence="3 4">EPI-7</strain>
    </source>
</reference>
<keyword evidence="4" id="KW-1185">Reference proteome</keyword>
<name>A0A7L4YI22_9ACTN</name>
<feature type="transmembrane region" description="Helical" evidence="2">
    <location>
        <begin position="454"/>
        <end position="477"/>
    </location>
</feature>
<gene>
    <name evidence="3" type="ORF">EK0264_00540</name>
</gene>
<feature type="transmembrane region" description="Helical" evidence="2">
    <location>
        <begin position="663"/>
        <end position="685"/>
    </location>
</feature>
<proteinExistence type="predicted"/>
<feature type="transmembrane region" description="Helical" evidence="2">
    <location>
        <begin position="497"/>
        <end position="517"/>
    </location>
</feature>
<dbReference type="InParanoid" id="A0A7L4YI22"/>
<feature type="compositionally biased region" description="Low complexity" evidence="1">
    <location>
        <begin position="118"/>
        <end position="135"/>
    </location>
</feature>
<evidence type="ECO:0000313" key="3">
    <source>
        <dbReference type="EMBL" id="QHB98931.1"/>
    </source>
</evidence>
<evidence type="ECO:0000256" key="1">
    <source>
        <dbReference type="SAM" id="MobiDB-lite"/>
    </source>
</evidence>
<feature type="transmembrane region" description="Helical" evidence="2">
    <location>
        <begin position="548"/>
        <end position="568"/>
    </location>
</feature>
<protein>
    <submittedName>
        <fullName evidence="3">Uncharacterized protein</fullName>
    </submittedName>
</protein>
<dbReference type="AlphaFoldDB" id="A0A7L4YI22"/>
<dbReference type="OrthoDB" id="3264110at2"/>
<evidence type="ECO:0000256" key="2">
    <source>
        <dbReference type="SAM" id="Phobius"/>
    </source>
</evidence>
<feature type="transmembrane region" description="Helical" evidence="2">
    <location>
        <begin position="396"/>
        <end position="417"/>
    </location>
</feature>
<feature type="transmembrane region" description="Helical" evidence="2">
    <location>
        <begin position="691"/>
        <end position="712"/>
    </location>
</feature>
<feature type="region of interest" description="Disordered" evidence="1">
    <location>
        <begin position="106"/>
        <end position="163"/>
    </location>
</feature>
<organism evidence="3 4">
    <name type="scientific">Epidermidibacterium keratini</name>
    <dbReference type="NCBI Taxonomy" id="1891644"/>
    <lineage>
        <taxon>Bacteria</taxon>
        <taxon>Bacillati</taxon>
        <taxon>Actinomycetota</taxon>
        <taxon>Actinomycetes</taxon>
        <taxon>Sporichthyales</taxon>
        <taxon>Sporichthyaceae</taxon>
        <taxon>Epidermidibacterium</taxon>
    </lineage>
</organism>
<dbReference type="EMBL" id="CP047156">
    <property type="protein sequence ID" value="QHB98931.1"/>
    <property type="molecule type" value="Genomic_DNA"/>
</dbReference>
<dbReference type="KEGG" id="eke:EK0264_00540"/>
<dbReference type="RefSeq" id="WP_159541914.1">
    <property type="nucleotide sequence ID" value="NZ_CP047156.1"/>
</dbReference>
<sequence length="732" mass="75616">MSGTRARRWYVVLLVLGALATVLTIVRMATAPSYTSPKAAERVVIVGVPSLDWSLINPEVTPHLWAAAQEGGTGLITARAARSVTCPWDGWLTVGAGNRARYPATIPEDELPPEQEVPLPGEPTTTTAAPTTPLTPEEERQQEATRGCLEQRGAVPTVEGSKLTPAIAENDRLNFGAEPGALGSAVECSTVVGSAPILAVGAEGAQVTVADKPADVTGWAQLTAQCPLTLVATASAFEKTSQQLTDLDTAIGDIISGARESGAAVLIAGISQPDYRRATLHAVIAVDAGLDGQLLSSPTTSRAPYSQVIDLAPTALRMLGEDIPTSMNGRSLRGSDRDSTLTAQIEQFGEQSVAASAHVWMSSKFFTVLSWVGALGAIALYVLLLRERGSPRAMQVAGIAVSAVAPASFLANIVPWWTFGRPSVAIISALVVSWAVLVALAYAGPWRRSASGPAIALCGFTFAMLGIDVLTGSHLQLNSPLGYDAIVAGRFTGFGNIAFAIFGTTALVSIAAAARLAGGDRKRILAIVAVLGIALIAVDGSPTAGADFGGVVSMVPALLLMGMVLTGTKMTPVRLALIMGAGAVVVIAIALADYFRPPSEQTHLGRFIGQILDGTAWTIVERKLGANWNVLTGSVLTILCVVLLVIVVLLLRRRPPVGHEYAATYAPYVAAGVLGVLTVSILGFAVNDSGIAVTAASLVVVVPAALGVLAAWRAGSDAASESIQAPAAHKAP</sequence>
<feature type="transmembrane region" description="Helical" evidence="2">
    <location>
        <begin position="524"/>
        <end position="542"/>
    </location>
</feature>
<dbReference type="Proteomes" id="UP000463857">
    <property type="component" value="Chromosome"/>
</dbReference>